<feature type="chain" id="PRO_5042098263" evidence="1">
    <location>
        <begin position="35"/>
        <end position="219"/>
    </location>
</feature>
<organism evidence="2 3">
    <name type="scientific">Phomopsis amygdali</name>
    <name type="common">Fusicoccum amygdali</name>
    <dbReference type="NCBI Taxonomy" id="1214568"/>
    <lineage>
        <taxon>Eukaryota</taxon>
        <taxon>Fungi</taxon>
        <taxon>Dikarya</taxon>
        <taxon>Ascomycota</taxon>
        <taxon>Pezizomycotina</taxon>
        <taxon>Sordariomycetes</taxon>
        <taxon>Sordariomycetidae</taxon>
        <taxon>Diaporthales</taxon>
        <taxon>Diaporthaceae</taxon>
        <taxon>Diaporthe</taxon>
    </lineage>
</organism>
<proteinExistence type="predicted"/>
<name>A0AAD9W245_PHOAM</name>
<accession>A0AAD9W245</accession>
<protein>
    <submittedName>
        <fullName evidence="2">Uncharacterized protein</fullName>
    </submittedName>
</protein>
<reference evidence="2" key="1">
    <citation type="submission" date="2023-06" db="EMBL/GenBank/DDBJ databases">
        <authorList>
            <person name="Noh H."/>
        </authorList>
    </citation>
    <scope>NUCLEOTIDE SEQUENCE</scope>
    <source>
        <strain evidence="2">DUCC20226</strain>
    </source>
</reference>
<dbReference type="AlphaFoldDB" id="A0AAD9W245"/>
<comment type="caution">
    <text evidence="2">The sequence shown here is derived from an EMBL/GenBank/DDBJ whole genome shotgun (WGS) entry which is preliminary data.</text>
</comment>
<dbReference type="Proteomes" id="UP001265746">
    <property type="component" value="Unassembled WGS sequence"/>
</dbReference>
<gene>
    <name evidence="2" type="ORF">N8I77_010721</name>
</gene>
<keyword evidence="3" id="KW-1185">Reference proteome</keyword>
<sequence>MAPGSVGASFAGERWAVFDVLSLLVLSRARCCQGAISHRGLDVGVQWWCWLGRGIVACAVGGAAGQRETDGYQSGVRQLDTRPGSMTDERDALRCGKGMIELQYIPEHRWTAVSAPQLQYRPRRYQSLPSNKMGGCKGRARQSQGPFRNPVLDVVLGREGLDGGRWMAEGAGVTAAPGSQIAVPAQHSDLPLWCGAPKRAGLRLFSKLETAKSLCVLCV</sequence>
<evidence type="ECO:0000256" key="1">
    <source>
        <dbReference type="SAM" id="SignalP"/>
    </source>
</evidence>
<feature type="signal peptide" evidence="1">
    <location>
        <begin position="1"/>
        <end position="34"/>
    </location>
</feature>
<evidence type="ECO:0000313" key="3">
    <source>
        <dbReference type="Proteomes" id="UP001265746"/>
    </source>
</evidence>
<evidence type="ECO:0000313" key="2">
    <source>
        <dbReference type="EMBL" id="KAK2601258.1"/>
    </source>
</evidence>
<keyword evidence="1" id="KW-0732">Signal</keyword>
<dbReference type="EMBL" id="JAUJFL010000006">
    <property type="protein sequence ID" value="KAK2601258.1"/>
    <property type="molecule type" value="Genomic_DNA"/>
</dbReference>